<dbReference type="RefSeq" id="WP_096404807.1">
    <property type="nucleotide sequence ID" value="NZ_AP014597.1"/>
</dbReference>
<dbReference type="Proteomes" id="UP000217431">
    <property type="component" value="Chromosome II"/>
</dbReference>
<proteinExistence type="predicted"/>
<evidence type="ECO:0000313" key="1">
    <source>
        <dbReference type="EMBL" id="BAU16654.1"/>
    </source>
</evidence>
<gene>
    <name evidence="1" type="ORF">PIOMA14_I_0145</name>
    <name evidence="2" type="ORF">PIOMA14_II_0782</name>
</gene>
<reference evidence="1 3" key="1">
    <citation type="journal article" date="2016" name="DNA Res.">
        <title>The complete genome sequencing of Prevotella intermedia strain OMA14 and a subsequent fine-scale, intra-species genomic comparison reveal an unusual amplification of conjugative and mobile transposons and identify a novel Prevotella-lineage-specific repeat.</title>
        <authorList>
            <person name="Naito M."/>
            <person name="Ogura Y."/>
            <person name="Itoh T."/>
            <person name="Shoji M."/>
            <person name="Okamoto M."/>
            <person name="Hayashi T."/>
            <person name="Nakayama K."/>
        </authorList>
    </citation>
    <scope>NUCLEOTIDE SEQUENCE [LARGE SCALE GENOMIC DNA]</scope>
    <source>
        <strain evidence="1 3">OMA14</strain>
    </source>
</reference>
<name>A0A0S3UH19_PREIN</name>
<protein>
    <submittedName>
        <fullName evidence="1">Uncharacterized protein</fullName>
    </submittedName>
</protein>
<accession>A0A0S3UH19</accession>
<dbReference type="AlphaFoldDB" id="A0A0S3UH19"/>
<organism evidence="1 3">
    <name type="scientific">Prevotella intermedia</name>
    <dbReference type="NCBI Taxonomy" id="28131"/>
    <lineage>
        <taxon>Bacteria</taxon>
        <taxon>Pseudomonadati</taxon>
        <taxon>Bacteroidota</taxon>
        <taxon>Bacteroidia</taxon>
        <taxon>Bacteroidales</taxon>
        <taxon>Prevotellaceae</taxon>
        <taxon>Prevotella</taxon>
    </lineage>
</organism>
<sequence length="86" mass="10050">MENVKKELNALYSVSVSIFAKGYKKIVLSGIFVTKNKKCSHEKIKTKCWNFIAPQIPFEEYGISPEEVRKTFKISRIKNDFIFNEE</sequence>
<dbReference type="Proteomes" id="UP000217431">
    <property type="component" value="Chromosome I"/>
</dbReference>
<dbReference type="EMBL" id="AP014598">
    <property type="protein sequence ID" value="BAU19286.1"/>
    <property type="molecule type" value="Genomic_DNA"/>
</dbReference>
<evidence type="ECO:0000313" key="2">
    <source>
        <dbReference type="EMBL" id="BAU19286.1"/>
    </source>
</evidence>
<evidence type="ECO:0000313" key="3">
    <source>
        <dbReference type="Proteomes" id="UP000217431"/>
    </source>
</evidence>
<dbReference type="EMBL" id="AP014597">
    <property type="protein sequence ID" value="BAU16654.1"/>
    <property type="molecule type" value="Genomic_DNA"/>
</dbReference>